<gene>
    <name evidence="7" type="ORF">PoMZ_07405</name>
</gene>
<evidence type="ECO:0000256" key="3">
    <source>
        <dbReference type="ARBA" id="ARBA00022989"/>
    </source>
</evidence>
<dbReference type="PROSITE" id="PS50850">
    <property type="entry name" value="MFS"/>
    <property type="match status" value="1"/>
</dbReference>
<keyword evidence="2 6" id="KW-0812">Transmembrane</keyword>
<dbReference type="PANTHER" id="PTHR23501:SF59">
    <property type="entry name" value="MAJOR FACILITATOR SUPERFAMILY (MFS) PROFILE DOMAIN-CONTAINING PROTEIN-RELATED"/>
    <property type="match status" value="1"/>
</dbReference>
<feature type="compositionally biased region" description="Low complexity" evidence="5">
    <location>
        <begin position="144"/>
        <end position="154"/>
    </location>
</feature>
<dbReference type="OMA" id="NLFHDPR"/>
<dbReference type="EMBL" id="CP034207">
    <property type="protein sequence ID" value="QBZ60464.1"/>
    <property type="molecule type" value="Genomic_DNA"/>
</dbReference>
<dbReference type="Gene3D" id="1.20.1250.20">
    <property type="entry name" value="MFS general substrate transporter like domains"/>
    <property type="match status" value="1"/>
</dbReference>
<feature type="compositionally biased region" description="Basic and acidic residues" evidence="5">
    <location>
        <begin position="23"/>
        <end position="47"/>
    </location>
</feature>
<reference evidence="7 8" key="1">
    <citation type="journal article" date="2019" name="Mol. Biol. Evol.">
        <title>Blast fungal genomes show frequent chromosomal changes, gene gains and losses, and effector gene turnover.</title>
        <authorList>
            <person name="Gomez Luciano L.B."/>
            <person name="Jason Tsai I."/>
            <person name="Chuma I."/>
            <person name="Tosa Y."/>
            <person name="Chen Y.H."/>
            <person name="Li J.Y."/>
            <person name="Li M.Y."/>
            <person name="Jade Lu M.Y."/>
            <person name="Nakayashiki H."/>
            <person name="Li W.H."/>
        </authorList>
    </citation>
    <scope>NUCLEOTIDE SEQUENCE [LARGE SCALE GENOMIC DNA]</scope>
    <source>
        <strain evidence="7">MZ5-1-6</strain>
    </source>
</reference>
<feature type="transmembrane region" description="Helical" evidence="6">
    <location>
        <begin position="592"/>
        <end position="615"/>
    </location>
</feature>
<evidence type="ECO:0000256" key="1">
    <source>
        <dbReference type="ARBA" id="ARBA00004141"/>
    </source>
</evidence>
<evidence type="ECO:0000256" key="5">
    <source>
        <dbReference type="SAM" id="MobiDB-lite"/>
    </source>
</evidence>
<evidence type="ECO:0000256" key="4">
    <source>
        <dbReference type="ARBA" id="ARBA00023136"/>
    </source>
</evidence>
<feature type="transmembrane region" description="Helical" evidence="6">
    <location>
        <begin position="327"/>
        <end position="346"/>
    </location>
</feature>
<feature type="transmembrane region" description="Helical" evidence="6">
    <location>
        <begin position="530"/>
        <end position="549"/>
    </location>
</feature>
<dbReference type="InterPro" id="IPR036259">
    <property type="entry name" value="MFS_trans_sf"/>
</dbReference>
<feature type="transmembrane region" description="Helical" evidence="6">
    <location>
        <begin position="501"/>
        <end position="523"/>
    </location>
</feature>
<dbReference type="Pfam" id="PF07690">
    <property type="entry name" value="MFS_1"/>
    <property type="match status" value="1"/>
</dbReference>
<evidence type="ECO:0000256" key="6">
    <source>
        <dbReference type="SAM" id="Phobius"/>
    </source>
</evidence>
<keyword evidence="4 6" id="KW-0472">Membrane</keyword>
<dbReference type="PANTHER" id="PTHR23501">
    <property type="entry name" value="MAJOR FACILITATOR SUPERFAMILY"/>
    <property type="match status" value="1"/>
</dbReference>
<evidence type="ECO:0000313" key="8">
    <source>
        <dbReference type="Proteomes" id="UP000294847"/>
    </source>
</evidence>
<dbReference type="GO" id="GO:0005886">
    <property type="term" value="C:plasma membrane"/>
    <property type="evidence" value="ECO:0007669"/>
    <property type="project" value="TreeGrafter"/>
</dbReference>
<feature type="transmembrane region" description="Helical" evidence="6">
    <location>
        <begin position="424"/>
        <end position="444"/>
    </location>
</feature>
<feature type="transmembrane region" description="Helical" evidence="6">
    <location>
        <begin position="666"/>
        <end position="686"/>
    </location>
</feature>
<dbReference type="GO" id="GO:0022857">
    <property type="term" value="F:transmembrane transporter activity"/>
    <property type="evidence" value="ECO:0007669"/>
    <property type="project" value="InterPro"/>
</dbReference>
<dbReference type="SMR" id="A0A4P7NF21"/>
<name>A0A4P7NF21_PYROR</name>
<feature type="region of interest" description="Disordered" evidence="5">
    <location>
        <begin position="1"/>
        <end position="193"/>
    </location>
</feature>
<evidence type="ECO:0000256" key="2">
    <source>
        <dbReference type="ARBA" id="ARBA00022692"/>
    </source>
</evidence>
<feature type="transmembrane region" description="Helical" evidence="6">
    <location>
        <begin position="358"/>
        <end position="378"/>
    </location>
</feature>
<feature type="transmembrane region" description="Helical" evidence="6">
    <location>
        <begin position="555"/>
        <end position="580"/>
    </location>
</feature>
<organism evidence="7 8">
    <name type="scientific">Pyricularia oryzae</name>
    <name type="common">Rice blast fungus</name>
    <name type="synonym">Magnaporthe oryzae</name>
    <dbReference type="NCBI Taxonomy" id="318829"/>
    <lineage>
        <taxon>Eukaryota</taxon>
        <taxon>Fungi</taxon>
        <taxon>Dikarya</taxon>
        <taxon>Ascomycota</taxon>
        <taxon>Pezizomycotina</taxon>
        <taxon>Sordariomycetes</taxon>
        <taxon>Sordariomycetidae</taxon>
        <taxon>Magnaporthales</taxon>
        <taxon>Pyriculariaceae</taxon>
        <taxon>Pyricularia</taxon>
    </lineage>
</organism>
<feature type="compositionally biased region" description="Acidic residues" evidence="5">
    <location>
        <begin position="119"/>
        <end position="143"/>
    </location>
</feature>
<dbReference type="InterPro" id="IPR011701">
    <property type="entry name" value="MFS"/>
</dbReference>
<sequence>MASQWDQRALSRSDSRALQYDSNGRESHMSHYVDARATMDDHAHDHEDLEYDHDDSESSVISEELDDDMGMASETEEGSESGGQTPMTERAALELDLDEEDPQLYTASSGRDTSLSDQPVDDDDEEEEDDEDEIYSTSDDDPSEGSSSSSTGKETPVDMNAVSIMEKRLSSEGSQTPDPDHSRDLESAVEGPPEWKPSKEFVLAFSALSVISLGAAFDATSLSVAIPTISAHLGGTALQAFWSGTSFLLASTVLQPTVAGLSNIFGRKNLIYITLTFFLAGSIVSAVANNFMVLITGRTIQGVGGGGLLAMTEVIITDLVPLHARGAWFSVLSAVWSVGTVIGPLLGAGFAQNVNWRWIFWINLPIIACSGIFVILFLNQAPIPGNMKKKLAQFDWGGSLIFTASATSFLFGITTGGVQYPWGSWHVLVSIIVGLAGIVLFGFWEVKVAKNPMISKGIFNNWDMIVNYIMTVFHGAILWSIVFFLLLYYQAVKFYTPVISAVAALPETLTVAPAGIVVGLVVMWTGRYRWSIWIGWALTTLGSGLLVLLMPKTSIAGWVWLNIPVGVGTGMLFPAMALSIQAACKPALNGQAAAFFSFLRTFGQALGVAISGSIFQNAFKARLLKTRNYHNLADEFSRDATIIVEIIRLMDDGPLRRELVDAYNGALHMIWVACIAFGGFCFLLSLTIKGYSLQQEHVTEQGLMVNGKPVVSTGRSEKGKNAVPREA</sequence>
<dbReference type="InterPro" id="IPR020846">
    <property type="entry name" value="MFS_dom"/>
</dbReference>
<feature type="transmembrane region" description="Helical" evidence="6">
    <location>
        <begin position="238"/>
        <end position="258"/>
    </location>
</feature>
<feature type="compositionally biased region" description="Polar residues" evidence="5">
    <location>
        <begin position="105"/>
        <end position="117"/>
    </location>
</feature>
<dbReference type="SUPFAM" id="SSF103473">
    <property type="entry name" value="MFS general substrate transporter"/>
    <property type="match status" value="1"/>
</dbReference>
<feature type="transmembrane region" description="Helical" evidence="6">
    <location>
        <begin position="270"/>
        <end position="288"/>
    </location>
</feature>
<dbReference type="Gene3D" id="1.20.1720.10">
    <property type="entry name" value="Multidrug resistance protein D"/>
    <property type="match status" value="1"/>
</dbReference>
<dbReference type="AlphaFoldDB" id="A0A4P7NF21"/>
<dbReference type="PRINTS" id="PR01036">
    <property type="entry name" value="TCRTETB"/>
</dbReference>
<protein>
    <submittedName>
        <fullName evidence="7">Uncharacterized protein</fullName>
    </submittedName>
</protein>
<feature type="transmembrane region" description="Helical" evidence="6">
    <location>
        <begin position="201"/>
        <end position="226"/>
    </location>
</feature>
<accession>A0A4P7NF21</accession>
<dbReference type="Proteomes" id="UP000294847">
    <property type="component" value="Chromosome 4"/>
</dbReference>
<dbReference type="CDD" id="cd17502">
    <property type="entry name" value="MFS_Azr1_MDR_like"/>
    <property type="match status" value="1"/>
</dbReference>
<feature type="compositionally biased region" description="Acidic residues" evidence="5">
    <location>
        <begin position="48"/>
        <end position="79"/>
    </location>
</feature>
<proteinExistence type="predicted"/>
<feature type="transmembrane region" description="Helical" evidence="6">
    <location>
        <begin position="300"/>
        <end position="320"/>
    </location>
</feature>
<keyword evidence="3 6" id="KW-1133">Transmembrane helix</keyword>
<comment type="subcellular location">
    <subcellularLocation>
        <location evidence="1">Membrane</location>
        <topology evidence="1">Multi-pass membrane protein</topology>
    </subcellularLocation>
</comment>
<feature type="transmembrane region" description="Helical" evidence="6">
    <location>
        <begin position="399"/>
        <end position="418"/>
    </location>
</feature>
<evidence type="ECO:0000313" key="7">
    <source>
        <dbReference type="EMBL" id="QBZ60464.1"/>
    </source>
</evidence>
<feature type="transmembrane region" description="Helical" evidence="6">
    <location>
        <begin position="465"/>
        <end position="489"/>
    </location>
</feature>